<dbReference type="InterPro" id="IPR008286">
    <property type="entry name" value="Prn/Lys/Arg_de-COase_C"/>
</dbReference>
<dbReference type="InterPro" id="IPR015421">
    <property type="entry name" value="PyrdxlP-dep_Trfase_major"/>
</dbReference>
<dbReference type="EMBL" id="FRCZ01000012">
    <property type="protein sequence ID" value="SHN37645.1"/>
    <property type="molecule type" value="Genomic_DNA"/>
</dbReference>
<dbReference type="RefSeq" id="WP_073203409.1">
    <property type="nucleotide sequence ID" value="NZ_FRCZ01000012.1"/>
</dbReference>
<keyword evidence="9" id="KW-1185">Reference proteome</keyword>
<proteinExistence type="inferred from homology"/>
<dbReference type="InterPro" id="IPR036633">
    <property type="entry name" value="Prn/Lys/Arg_de-COase_C_sf"/>
</dbReference>
<dbReference type="PANTHER" id="PTHR43277">
    <property type="entry name" value="ARGININE DECARBOXYLASE"/>
    <property type="match status" value="1"/>
</dbReference>
<dbReference type="Pfam" id="PF01276">
    <property type="entry name" value="OKR_DC_1"/>
    <property type="match status" value="1"/>
</dbReference>
<dbReference type="AlphaFoldDB" id="A0A1M7QZQ3"/>
<dbReference type="SUPFAM" id="SSF53383">
    <property type="entry name" value="PLP-dependent transferases"/>
    <property type="match status" value="1"/>
</dbReference>
<evidence type="ECO:0000256" key="3">
    <source>
        <dbReference type="ARBA" id="ARBA00022793"/>
    </source>
</evidence>
<organism evidence="8 9">
    <name type="scientific">Gracilibacillus kekensis</name>
    <dbReference type="NCBI Taxonomy" id="1027249"/>
    <lineage>
        <taxon>Bacteria</taxon>
        <taxon>Bacillati</taxon>
        <taxon>Bacillota</taxon>
        <taxon>Bacilli</taxon>
        <taxon>Bacillales</taxon>
        <taxon>Bacillaceae</taxon>
        <taxon>Gracilibacillus</taxon>
    </lineage>
</organism>
<evidence type="ECO:0000256" key="2">
    <source>
        <dbReference type="ARBA" id="ARBA00010671"/>
    </source>
</evidence>
<dbReference type="InterPro" id="IPR015424">
    <property type="entry name" value="PyrdxlP-dep_Trfase"/>
</dbReference>
<evidence type="ECO:0000313" key="9">
    <source>
        <dbReference type="Proteomes" id="UP000184184"/>
    </source>
</evidence>
<evidence type="ECO:0000313" key="8">
    <source>
        <dbReference type="EMBL" id="SHN37645.1"/>
    </source>
</evidence>
<feature type="domain" description="Orn/Lys/Arg decarboxylase C-terminal" evidence="7">
    <location>
        <begin position="405"/>
        <end position="451"/>
    </location>
</feature>
<dbReference type="Gene3D" id="3.40.640.10">
    <property type="entry name" value="Type I PLP-dependent aspartate aminotransferase-like (Major domain)"/>
    <property type="match status" value="1"/>
</dbReference>
<dbReference type="InterPro" id="IPR000310">
    <property type="entry name" value="Orn/Lys/Arg_deCO2ase_major_dom"/>
</dbReference>
<dbReference type="GO" id="GO:0016831">
    <property type="term" value="F:carboxy-lyase activity"/>
    <property type="evidence" value="ECO:0007669"/>
    <property type="project" value="UniProtKB-KW"/>
</dbReference>
<evidence type="ECO:0000256" key="1">
    <source>
        <dbReference type="ARBA" id="ARBA00001933"/>
    </source>
</evidence>
<sequence length="484" mass="54976">MKEKQTKTPLYQKLIHFAQSQHTSFHVPGHKSGAIFPENYSEFFSEILKIDLTELEGLDDLHAPVGVIKEAQDIASEWFGSLYTYFLVNGSTVGNLAMILATCQPGDQVLVQRNCHKSILHGIELAGVHPIFLPPMFDDKKEMYTNPSLLLMKEALYNYHNAKAIILTYPDYYGNAFNLEEIVESAHHNNTLVLVDEAHGCHFSLPFIETPSAVALGADVVVQSAHKMTPALTMAAYLHIQSTNIDREKMNYYLQMLQSSSPSYPILASLDLARYYLATFSEEKMQLLSSHIDEVITCFSDSDVWSPETKGQNDDPLKLTLKVNQNVEIQQVKSSFEQEKLYPELITDRHILFIFGLEPIIDPVNLRKKLARIHQELKFSCNRATIEINTNTYYHDKILPLAISYAEMKDLQAKWSDWENAIGKIAAEAIIPYPPGIPLIAKGERIDFATVEQIKKLFQQQINFQPSNRQTGLYIYVEDDTRGE</sequence>
<gene>
    <name evidence="8" type="ORF">SAMN05216179_3845</name>
</gene>
<dbReference type="Proteomes" id="UP000184184">
    <property type="component" value="Unassembled WGS sequence"/>
</dbReference>
<dbReference type="PANTHER" id="PTHR43277:SF3">
    <property type="entry name" value="DECARBOXYLASE, PUTATIVE-RELATED"/>
    <property type="match status" value="1"/>
</dbReference>
<feature type="domain" description="Orn/Lys/Arg decarboxylases family 1 pyridoxal-P attachment site" evidence="6">
    <location>
        <begin position="8"/>
        <end position="295"/>
    </location>
</feature>
<dbReference type="OrthoDB" id="9815233at2"/>
<keyword evidence="3" id="KW-0210">Decarboxylase</keyword>
<dbReference type="Pfam" id="PF03711">
    <property type="entry name" value="OKR_DC_1_C"/>
    <property type="match status" value="1"/>
</dbReference>
<dbReference type="InterPro" id="IPR052357">
    <property type="entry name" value="Orn_Lys_Arg_decarboxylase-I"/>
</dbReference>
<dbReference type="STRING" id="1027249.SAMN05216179_3845"/>
<comment type="similarity">
    <text evidence="2">Belongs to the Orn/Lys/Arg decarboxylase class-I family.</text>
</comment>
<evidence type="ECO:0000256" key="4">
    <source>
        <dbReference type="ARBA" id="ARBA00022898"/>
    </source>
</evidence>
<keyword evidence="4" id="KW-0663">Pyridoxal phosphate</keyword>
<protein>
    <submittedName>
        <fullName evidence="8">Lysine decarboxylase</fullName>
    </submittedName>
</protein>
<accession>A0A1M7QZQ3</accession>
<dbReference type="SUPFAM" id="SSF55904">
    <property type="entry name" value="Ornithine decarboxylase C-terminal domain"/>
    <property type="match status" value="1"/>
</dbReference>
<name>A0A1M7QZQ3_9BACI</name>
<comment type="cofactor">
    <cofactor evidence="1">
        <name>pyridoxal 5'-phosphate</name>
        <dbReference type="ChEBI" id="CHEBI:597326"/>
    </cofactor>
</comment>
<reference evidence="8 9" key="1">
    <citation type="submission" date="2016-11" db="EMBL/GenBank/DDBJ databases">
        <authorList>
            <person name="Jaros S."/>
            <person name="Januszkiewicz K."/>
            <person name="Wedrychowicz H."/>
        </authorList>
    </citation>
    <scope>NUCLEOTIDE SEQUENCE [LARGE SCALE GENOMIC DNA]</scope>
    <source>
        <strain evidence="8 9">CGMCC 1.10681</strain>
    </source>
</reference>
<dbReference type="Gene3D" id="3.90.105.10">
    <property type="entry name" value="Molybdopterin biosynthesis moea protein, domain 2"/>
    <property type="match status" value="1"/>
</dbReference>
<keyword evidence="5" id="KW-0456">Lyase</keyword>
<evidence type="ECO:0000256" key="5">
    <source>
        <dbReference type="ARBA" id="ARBA00023239"/>
    </source>
</evidence>
<evidence type="ECO:0000259" key="7">
    <source>
        <dbReference type="Pfam" id="PF03711"/>
    </source>
</evidence>
<evidence type="ECO:0000259" key="6">
    <source>
        <dbReference type="Pfam" id="PF01276"/>
    </source>
</evidence>